<organism evidence="2">
    <name type="scientific">Cyclophora tenuis</name>
    <name type="common">Marine diatom</name>
    <dbReference type="NCBI Taxonomy" id="216820"/>
    <lineage>
        <taxon>Eukaryota</taxon>
        <taxon>Sar</taxon>
        <taxon>Stramenopiles</taxon>
        <taxon>Ochrophyta</taxon>
        <taxon>Bacillariophyta</taxon>
        <taxon>Fragilariophyceae</taxon>
        <taxon>Fragilariophycidae</taxon>
        <taxon>Cyclophorales</taxon>
        <taxon>Cyclophoraceae</taxon>
        <taxon>Cyclophora</taxon>
    </lineage>
</organism>
<feature type="signal peptide" evidence="1">
    <location>
        <begin position="1"/>
        <end position="18"/>
    </location>
</feature>
<dbReference type="PANTHER" id="PTHR35716">
    <property type="entry name" value="OS05G0574700 PROTEIN-RELATED"/>
    <property type="match status" value="1"/>
</dbReference>
<feature type="chain" id="PRO_5030638334" evidence="1">
    <location>
        <begin position="19"/>
        <end position="143"/>
    </location>
</feature>
<reference evidence="2" key="1">
    <citation type="submission" date="2021-01" db="EMBL/GenBank/DDBJ databases">
        <authorList>
            <person name="Corre E."/>
            <person name="Pelletier E."/>
            <person name="Niang G."/>
            <person name="Scheremetjew M."/>
            <person name="Finn R."/>
            <person name="Kale V."/>
            <person name="Holt S."/>
            <person name="Cochrane G."/>
            <person name="Meng A."/>
            <person name="Brown T."/>
            <person name="Cohen L."/>
        </authorList>
    </citation>
    <scope>NUCLEOTIDE SEQUENCE</scope>
    <source>
        <strain evidence="2">ECT3854</strain>
    </source>
</reference>
<dbReference type="InterPro" id="IPR032347">
    <property type="entry name" value="DUF4864"/>
</dbReference>
<protein>
    <submittedName>
        <fullName evidence="2">Uncharacterized protein</fullName>
    </submittedName>
</protein>
<evidence type="ECO:0000256" key="1">
    <source>
        <dbReference type="SAM" id="SignalP"/>
    </source>
</evidence>
<sequence>MTICRLRVLVVFLCVCLSQYLVGALLVYHTDPPEFVVRRQLEALRTDDTQTAYQLASPSNKEVTGPHQKFAELVRADPFTPLIKHDKADILMTMEYTKFWRCLVRVWPEDTKIPKDYVYQLSRSKRDDLYFGCWLVDAVYPND</sequence>
<name>A0A7S1GQR6_CYCTE</name>
<dbReference type="AlphaFoldDB" id="A0A7S1GQR6"/>
<keyword evidence="1" id="KW-0732">Signal</keyword>
<accession>A0A7S1GQR6</accession>
<dbReference type="EMBL" id="HBFW01023225">
    <property type="protein sequence ID" value="CAD8943904.1"/>
    <property type="molecule type" value="Transcribed_RNA"/>
</dbReference>
<evidence type="ECO:0000313" key="2">
    <source>
        <dbReference type="EMBL" id="CAD8943904.1"/>
    </source>
</evidence>
<gene>
    <name evidence="2" type="ORF">CTEN0397_LOCUS14974</name>
</gene>
<proteinExistence type="predicted"/>
<dbReference type="Pfam" id="PF16156">
    <property type="entry name" value="DUF4864"/>
    <property type="match status" value="1"/>
</dbReference>